<proteinExistence type="predicted"/>
<evidence type="ECO:0000313" key="2">
    <source>
        <dbReference type="Proteomes" id="UP000280296"/>
    </source>
</evidence>
<dbReference type="OrthoDB" id="9804343at2"/>
<reference evidence="1 2" key="1">
    <citation type="submission" date="2018-12" db="EMBL/GenBank/DDBJ databases">
        <authorList>
            <person name="Toschakov S.V."/>
        </authorList>
    </citation>
    <scope>NUCLEOTIDE SEQUENCE [LARGE SCALE GENOMIC DNA]</scope>
    <source>
        <strain evidence="1 2">GM2012</strain>
    </source>
</reference>
<name>A0A432MCP0_9BACT</name>
<gene>
    <name evidence="1" type="ORF">TsocGM_25590</name>
</gene>
<organism evidence="1 2">
    <name type="scientific">Tautonia sociabilis</name>
    <dbReference type="NCBI Taxonomy" id="2080755"/>
    <lineage>
        <taxon>Bacteria</taxon>
        <taxon>Pseudomonadati</taxon>
        <taxon>Planctomycetota</taxon>
        <taxon>Planctomycetia</taxon>
        <taxon>Isosphaerales</taxon>
        <taxon>Isosphaeraceae</taxon>
        <taxon>Tautonia</taxon>
    </lineage>
</organism>
<dbReference type="Proteomes" id="UP000280296">
    <property type="component" value="Unassembled WGS sequence"/>
</dbReference>
<dbReference type="AlphaFoldDB" id="A0A432MCP0"/>
<sequence>MQQARHKRMTQPMLDLKRLYWNCHRFGSGPRRGRCPYQVLGLVLPTADFWELLQADPAALTQQLSTQQDGG</sequence>
<accession>A0A432MCP0</accession>
<evidence type="ECO:0000313" key="1">
    <source>
        <dbReference type="EMBL" id="RUL81005.1"/>
    </source>
</evidence>
<comment type="caution">
    <text evidence="1">The sequence shown here is derived from an EMBL/GenBank/DDBJ whole genome shotgun (WGS) entry which is preliminary data.</text>
</comment>
<reference evidence="1 2" key="2">
    <citation type="submission" date="2019-01" db="EMBL/GenBank/DDBJ databases">
        <title>Tautonia sociabilis, a novel thermotolerant planctomycete of Isosphaeraceae family, isolated from a 4000 m deep subterranean habitat.</title>
        <authorList>
            <person name="Kovaleva O.L."/>
            <person name="Elcheninov A.G."/>
            <person name="Van Heerden E."/>
            <person name="Toshchakov S.V."/>
            <person name="Novikov A."/>
            <person name="Bonch-Osmolovskaya E.A."/>
            <person name="Kublanov I.V."/>
        </authorList>
    </citation>
    <scope>NUCLEOTIDE SEQUENCE [LARGE SCALE GENOMIC DNA]</scope>
    <source>
        <strain evidence="1 2">GM2012</strain>
    </source>
</reference>
<protein>
    <submittedName>
        <fullName evidence="1">Uncharacterized protein</fullName>
    </submittedName>
</protein>
<dbReference type="EMBL" id="RYZH01000116">
    <property type="protein sequence ID" value="RUL81005.1"/>
    <property type="molecule type" value="Genomic_DNA"/>
</dbReference>
<keyword evidence="2" id="KW-1185">Reference proteome</keyword>